<dbReference type="EMBL" id="KV427614">
    <property type="protein sequence ID" value="KZT08646.1"/>
    <property type="molecule type" value="Genomic_DNA"/>
</dbReference>
<sequence length="74" mass="8596">LRNHIRKLLFDYALTHLTTDYVAWTHDAVSELLSDTLQPVSTTISNDPFLPVEPLDVLLRRWGTQASVQFEENW</sequence>
<dbReference type="Proteomes" id="UP000076871">
    <property type="component" value="Unassembled WGS sequence"/>
</dbReference>
<dbReference type="GeneID" id="63820082"/>
<accession>A0A165F9R9</accession>
<dbReference type="OrthoDB" id="2422840at2759"/>
<feature type="non-terminal residue" evidence="1">
    <location>
        <position position="74"/>
    </location>
</feature>
<protein>
    <submittedName>
        <fullName evidence="1">Uncharacterized protein</fullName>
    </submittedName>
</protein>
<dbReference type="RefSeq" id="XP_040766386.1">
    <property type="nucleotide sequence ID" value="XM_040903051.1"/>
</dbReference>
<organism evidence="1 2">
    <name type="scientific">Laetiporus sulphureus 93-53</name>
    <dbReference type="NCBI Taxonomy" id="1314785"/>
    <lineage>
        <taxon>Eukaryota</taxon>
        <taxon>Fungi</taxon>
        <taxon>Dikarya</taxon>
        <taxon>Basidiomycota</taxon>
        <taxon>Agaricomycotina</taxon>
        <taxon>Agaricomycetes</taxon>
        <taxon>Polyporales</taxon>
        <taxon>Laetiporus</taxon>
    </lineage>
</organism>
<feature type="non-terminal residue" evidence="1">
    <location>
        <position position="1"/>
    </location>
</feature>
<evidence type="ECO:0000313" key="1">
    <source>
        <dbReference type="EMBL" id="KZT08646.1"/>
    </source>
</evidence>
<reference evidence="1 2" key="1">
    <citation type="journal article" date="2016" name="Mol. Biol. Evol.">
        <title>Comparative Genomics of Early-Diverging Mushroom-Forming Fungi Provides Insights into the Origins of Lignocellulose Decay Capabilities.</title>
        <authorList>
            <person name="Nagy L.G."/>
            <person name="Riley R."/>
            <person name="Tritt A."/>
            <person name="Adam C."/>
            <person name="Daum C."/>
            <person name="Floudas D."/>
            <person name="Sun H."/>
            <person name="Yadav J.S."/>
            <person name="Pangilinan J."/>
            <person name="Larsson K.H."/>
            <person name="Matsuura K."/>
            <person name="Barry K."/>
            <person name="Labutti K."/>
            <person name="Kuo R."/>
            <person name="Ohm R.A."/>
            <person name="Bhattacharya S.S."/>
            <person name="Shirouzu T."/>
            <person name="Yoshinaga Y."/>
            <person name="Martin F.M."/>
            <person name="Grigoriev I.V."/>
            <person name="Hibbett D.S."/>
        </authorList>
    </citation>
    <scope>NUCLEOTIDE SEQUENCE [LARGE SCALE GENOMIC DNA]</scope>
    <source>
        <strain evidence="1 2">93-53</strain>
    </source>
</reference>
<dbReference type="InParanoid" id="A0A165F9R9"/>
<proteinExistence type="predicted"/>
<evidence type="ECO:0000313" key="2">
    <source>
        <dbReference type="Proteomes" id="UP000076871"/>
    </source>
</evidence>
<name>A0A165F9R9_9APHY</name>
<dbReference type="AlphaFoldDB" id="A0A165F9R9"/>
<gene>
    <name evidence="1" type="ORF">LAESUDRAFT_600727</name>
</gene>
<keyword evidence="2" id="KW-1185">Reference proteome</keyword>